<dbReference type="InterPro" id="IPR029039">
    <property type="entry name" value="Flavoprotein-like_sf"/>
</dbReference>
<dbReference type="OrthoDB" id="26889at2759"/>
<keyword evidence="7" id="KW-1185">Reference proteome</keyword>
<accession>A2GSF8</accession>
<evidence type="ECO:0000313" key="6">
    <source>
        <dbReference type="EMBL" id="EAX79909.1"/>
    </source>
</evidence>
<evidence type="ECO:0000313" key="7">
    <source>
        <dbReference type="Proteomes" id="UP000001542"/>
    </source>
</evidence>
<gene>
    <name evidence="6" type="ORF">TVAG_099110</name>
</gene>
<comment type="cofactor">
    <cofactor evidence="1">
        <name>FAD</name>
        <dbReference type="ChEBI" id="CHEBI:57692"/>
    </cofactor>
</comment>
<organism evidence="6 7">
    <name type="scientific">Trichomonas vaginalis (strain ATCC PRA-98 / G3)</name>
    <dbReference type="NCBI Taxonomy" id="412133"/>
    <lineage>
        <taxon>Eukaryota</taxon>
        <taxon>Metamonada</taxon>
        <taxon>Parabasalia</taxon>
        <taxon>Trichomonadida</taxon>
        <taxon>Trichomonadidae</taxon>
        <taxon>Trichomonas</taxon>
    </lineage>
</organism>
<dbReference type="VEuPathDB" id="TrichDB:TVAGG3_0450960"/>
<dbReference type="VEuPathDB" id="TrichDB:TVAG_099110"/>
<evidence type="ECO:0000256" key="2">
    <source>
        <dbReference type="ARBA" id="ARBA00022630"/>
    </source>
</evidence>
<dbReference type="EMBL" id="DS119440">
    <property type="protein sequence ID" value="EAX79909.1"/>
    <property type="molecule type" value="Genomic_DNA"/>
</dbReference>
<dbReference type="Proteomes" id="UP000001542">
    <property type="component" value="Unassembled WGS sequence"/>
</dbReference>
<protein>
    <submittedName>
        <fullName evidence="6">Modulator of drug activity B, putative</fullName>
    </submittedName>
</protein>
<evidence type="ECO:0000256" key="1">
    <source>
        <dbReference type="ARBA" id="ARBA00001974"/>
    </source>
</evidence>
<dbReference type="AlphaFoldDB" id="A2GSF8"/>
<dbReference type="KEGG" id="tva:4737350"/>
<dbReference type="InterPro" id="IPR003680">
    <property type="entry name" value="Flavodoxin_fold"/>
</dbReference>
<dbReference type="STRING" id="5722.A2GSF8"/>
<dbReference type="SUPFAM" id="SSF52218">
    <property type="entry name" value="Flavoproteins"/>
    <property type="match status" value="1"/>
</dbReference>
<reference evidence="6" key="2">
    <citation type="journal article" date="2007" name="Science">
        <title>Draft genome sequence of the sexually transmitted pathogen Trichomonas vaginalis.</title>
        <authorList>
            <person name="Carlton J.M."/>
            <person name="Hirt R.P."/>
            <person name="Silva J.C."/>
            <person name="Delcher A.L."/>
            <person name="Schatz M."/>
            <person name="Zhao Q."/>
            <person name="Wortman J.R."/>
            <person name="Bidwell S.L."/>
            <person name="Alsmark U.C.M."/>
            <person name="Besteiro S."/>
            <person name="Sicheritz-Ponten T."/>
            <person name="Noel C.J."/>
            <person name="Dacks J.B."/>
            <person name="Foster P.G."/>
            <person name="Simillion C."/>
            <person name="Van de Peer Y."/>
            <person name="Miranda-Saavedra D."/>
            <person name="Barton G.J."/>
            <person name="Westrop G.D."/>
            <person name="Mueller S."/>
            <person name="Dessi D."/>
            <person name="Fiori P.L."/>
            <person name="Ren Q."/>
            <person name="Paulsen I."/>
            <person name="Zhang H."/>
            <person name="Bastida-Corcuera F.D."/>
            <person name="Simoes-Barbosa A."/>
            <person name="Brown M.T."/>
            <person name="Hayes R.D."/>
            <person name="Mukherjee M."/>
            <person name="Okumura C.Y."/>
            <person name="Schneider R."/>
            <person name="Smith A.J."/>
            <person name="Vanacova S."/>
            <person name="Villalvazo M."/>
            <person name="Haas B.J."/>
            <person name="Pertea M."/>
            <person name="Feldblyum T.V."/>
            <person name="Utterback T.R."/>
            <person name="Shu C.L."/>
            <person name="Osoegawa K."/>
            <person name="de Jong P.J."/>
            <person name="Hrdy I."/>
            <person name="Horvathova L."/>
            <person name="Zubacova Z."/>
            <person name="Dolezal P."/>
            <person name="Malik S.B."/>
            <person name="Logsdon J.M. Jr."/>
            <person name="Henze K."/>
            <person name="Gupta A."/>
            <person name="Wang C.C."/>
            <person name="Dunne R.L."/>
            <person name="Upcroft J.A."/>
            <person name="Upcroft P."/>
            <person name="White O."/>
            <person name="Salzberg S.L."/>
            <person name="Tang P."/>
            <person name="Chiu C.-H."/>
            <person name="Lee Y.-S."/>
            <person name="Embley T.M."/>
            <person name="Coombs G.H."/>
            <person name="Mottram J.C."/>
            <person name="Tachezy J."/>
            <person name="Fraser-Liggett C.M."/>
            <person name="Johnson P.J."/>
        </authorList>
    </citation>
    <scope>NUCLEOTIDE SEQUENCE [LARGE SCALE GENOMIC DNA]</scope>
    <source>
        <strain evidence="6">G3</strain>
    </source>
</reference>
<dbReference type="InterPro" id="IPR052397">
    <property type="entry name" value="NADPH-QR_MdaB"/>
</dbReference>
<proteinExistence type="inferred from homology"/>
<sequence length="114" mass="13426">MKILIIDGAKEFISSKGKLNEALVEYAVKSLKEKGHEVQVTKADSNYNCEEEVKKIVWTDVLLWQFPIWWFGTPWHVKKYRVSKGAFSTALYMRLLKEIYADYKYIIKNMNICI</sequence>
<feature type="domain" description="Flavodoxin-like fold" evidence="5">
    <location>
        <begin position="1"/>
        <end position="80"/>
    </location>
</feature>
<dbReference type="RefSeq" id="XP_001292839.1">
    <property type="nucleotide sequence ID" value="XM_001292838.1"/>
</dbReference>
<dbReference type="PANTHER" id="PTHR46305">
    <property type="match status" value="1"/>
</dbReference>
<evidence type="ECO:0000259" key="5">
    <source>
        <dbReference type="Pfam" id="PF02525"/>
    </source>
</evidence>
<dbReference type="SMR" id="A2GSF8"/>
<dbReference type="Pfam" id="PF02525">
    <property type="entry name" value="Flavodoxin_2"/>
    <property type="match status" value="1"/>
</dbReference>
<dbReference type="Gene3D" id="3.40.50.360">
    <property type="match status" value="1"/>
</dbReference>
<dbReference type="PANTHER" id="PTHR46305:SF3">
    <property type="entry name" value="NADPH:QUINONE OXIDOREDUCTASE MDAB"/>
    <property type="match status" value="1"/>
</dbReference>
<keyword evidence="2" id="KW-0285">Flavoprotein</keyword>
<dbReference type="InParanoid" id="A2GSF8"/>
<name>A2GSF8_TRIV3</name>
<reference evidence="6" key="1">
    <citation type="submission" date="2006-10" db="EMBL/GenBank/DDBJ databases">
        <authorList>
            <person name="Amadeo P."/>
            <person name="Zhao Q."/>
            <person name="Wortman J."/>
            <person name="Fraser-Liggett C."/>
            <person name="Carlton J."/>
        </authorList>
    </citation>
    <scope>NUCLEOTIDE SEQUENCE</scope>
    <source>
        <strain evidence="6">G3</strain>
    </source>
</reference>
<keyword evidence="3" id="KW-0274">FAD</keyword>
<comment type="similarity">
    <text evidence="4">Belongs to the oxidoreductase MdaB family.</text>
</comment>
<evidence type="ECO:0000256" key="3">
    <source>
        <dbReference type="ARBA" id="ARBA00022827"/>
    </source>
</evidence>
<evidence type="ECO:0000256" key="4">
    <source>
        <dbReference type="ARBA" id="ARBA00037981"/>
    </source>
</evidence>